<name>A0A177DWB6_ALTAL</name>
<feature type="chain" id="PRO_5008059910" evidence="6">
    <location>
        <begin position="21"/>
        <end position="334"/>
    </location>
</feature>
<dbReference type="SUPFAM" id="SSF53474">
    <property type="entry name" value="alpha/beta-Hydrolases"/>
    <property type="match status" value="1"/>
</dbReference>
<dbReference type="GO" id="GO:0005777">
    <property type="term" value="C:peroxisome"/>
    <property type="evidence" value="ECO:0007669"/>
    <property type="project" value="UniProtKB-SubCell"/>
</dbReference>
<keyword evidence="9" id="KW-1185">Reference proteome</keyword>
<comment type="subcellular location">
    <subcellularLocation>
        <location evidence="1">Peroxisome</location>
    </subcellularLocation>
</comment>
<dbReference type="InterPro" id="IPR000073">
    <property type="entry name" value="AB_hydrolase_1"/>
</dbReference>
<evidence type="ECO:0000313" key="9">
    <source>
        <dbReference type="Proteomes" id="UP000077248"/>
    </source>
</evidence>
<protein>
    <submittedName>
        <fullName evidence="8">Alpha/beta-hydrolase</fullName>
    </submittedName>
</protein>
<evidence type="ECO:0000256" key="4">
    <source>
        <dbReference type="ARBA" id="ARBA00023026"/>
    </source>
</evidence>
<reference evidence="8 9" key="1">
    <citation type="submission" date="2016-05" db="EMBL/GenBank/DDBJ databases">
        <title>Comparative analysis of secretome profiles of manganese(II)-oxidizing ascomycete fungi.</title>
        <authorList>
            <consortium name="DOE Joint Genome Institute"/>
            <person name="Zeiner C.A."/>
            <person name="Purvine S.O."/>
            <person name="Zink E.M."/>
            <person name="Wu S."/>
            <person name="Pasa-Tolic L."/>
            <person name="Chaput D.L."/>
            <person name="Haridas S."/>
            <person name="Grigoriev I.V."/>
            <person name="Santelli C.M."/>
            <person name="Hansel C.M."/>
        </authorList>
    </citation>
    <scope>NUCLEOTIDE SEQUENCE [LARGE SCALE GENOMIC DNA]</scope>
    <source>
        <strain evidence="8 9">SRC1lrK2f</strain>
    </source>
</reference>
<evidence type="ECO:0000259" key="7">
    <source>
        <dbReference type="Pfam" id="PF00561"/>
    </source>
</evidence>
<dbReference type="AlphaFoldDB" id="A0A177DWB6"/>
<comment type="similarity">
    <text evidence="3">Belongs to the AB hydrolase superfamily. AKT2 hydrolase family.</text>
</comment>
<dbReference type="RefSeq" id="XP_018389415.1">
    <property type="nucleotide sequence ID" value="XM_018524440.1"/>
</dbReference>
<dbReference type="OMA" id="FLWHFMF"/>
<organism evidence="8 9">
    <name type="scientific">Alternaria alternata</name>
    <name type="common">Alternaria rot fungus</name>
    <name type="synonym">Torula alternata</name>
    <dbReference type="NCBI Taxonomy" id="5599"/>
    <lineage>
        <taxon>Eukaryota</taxon>
        <taxon>Fungi</taxon>
        <taxon>Dikarya</taxon>
        <taxon>Ascomycota</taxon>
        <taxon>Pezizomycotina</taxon>
        <taxon>Dothideomycetes</taxon>
        <taxon>Pleosporomycetidae</taxon>
        <taxon>Pleosporales</taxon>
        <taxon>Pleosporineae</taxon>
        <taxon>Pleosporaceae</taxon>
        <taxon>Alternaria</taxon>
        <taxon>Alternaria sect. Alternaria</taxon>
        <taxon>Alternaria alternata complex</taxon>
    </lineage>
</organism>
<keyword evidence="6" id="KW-0732">Signal</keyword>
<dbReference type="GO" id="GO:0016787">
    <property type="term" value="F:hydrolase activity"/>
    <property type="evidence" value="ECO:0007669"/>
    <property type="project" value="UniProtKB-KW"/>
</dbReference>
<dbReference type="Gene3D" id="3.40.50.1820">
    <property type="entry name" value="alpha/beta hydrolase"/>
    <property type="match status" value="1"/>
</dbReference>
<dbReference type="EMBL" id="KV441472">
    <property type="protein sequence ID" value="OAG23994.1"/>
    <property type="molecule type" value="Genomic_DNA"/>
</dbReference>
<dbReference type="KEGG" id="aalt:CC77DRAFT_1017615"/>
<dbReference type="Proteomes" id="UP000077248">
    <property type="component" value="Unassembled WGS sequence"/>
</dbReference>
<evidence type="ECO:0000313" key="8">
    <source>
        <dbReference type="EMBL" id="OAG23994.1"/>
    </source>
</evidence>
<keyword evidence="8" id="KW-0378">Hydrolase</keyword>
<keyword evidence="5" id="KW-0576">Peroxisome</keyword>
<sequence length="334" mass="37083">MNLFNIISICTFALAQFTLAQLSNFDEWEHERIQLDDVSIHFRYHGEGPPILLVHGFPQHSLTWHTIGPILAQNYTVIAPDIRGCGDSALPFSKNYTAAAAGTDLKAILDYLNITSTYVFAHDKGVGLATSLAIEHPSVVEAIILAEYALPGYGYPTQVTSSSLYQNWQLAFFAVPDAAEFFIQGREKQMLSWYFFHASYSGTAALSEDHLQRYTNEISKPGFLRSGMEYFAAAWDDEAYFTSVFGSGKRLQMPLLVLGGEASFSPVTLLEEIWSQISDDFVAEAIPKAGHWIGDENPIWTGKRALQFFGRAGQISSINLSYLKDRVTLQGGIV</sequence>
<accession>A0A177DWB6</accession>
<dbReference type="InterPro" id="IPR029058">
    <property type="entry name" value="AB_hydrolase_fold"/>
</dbReference>
<gene>
    <name evidence="8" type="ORF">CC77DRAFT_1017615</name>
</gene>
<keyword evidence="4" id="KW-0843">Virulence</keyword>
<dbReference type="VEuPathDB" id="FungiDB:CC77DRAFT_1017615"/>
<feature type="domain" description="AB hydrolase-1" evidence="7">
    <location>
        <begin position="49"/>
        <end position="298"/>
    </location>
</feature>
<evidence type="ECO:0000256" key="6">
    <source>
        <dbReference type="SAM" id="SignalP"/>
    </source>
</evidence>
<evidence type="ECO:0000256" key="3">
    <source>
        <dbReference type="ARBA" id="ARBA00005668"/>
    </source>
</evidence>
<feature type="signal peptide" evidence="6">
    <location>
        <begin position="1"/>
        <end position="20"/>
    </location>
</feature>
<proteinExistence type="inferred from homology"/>
<dbReference type="GeneID" id="29110034"/>
<comment type="pathway">
    <text evidence="2">Mycotoxin biosynthesis.</text>
</comment>
<dbReference type="PANTHER" id="PTHR43329">
    <property type="entry name" value="EPOXIDE HYDROLASE"/>
    <property type="match status" value="1"/>
</dbReference>
<dbReference type="Pfam" id="PF00561">
    <property type="entry name" value="Abhydrolase_1"/>
    <property type="match status" value="1"/>
</dbReference>
<evidence type="ECO:0000256" key="2">
    <source>
        <dbReference type="ARBA" id="ARBA00004685"/>
    </source>
</evidence>
<evidence type="ECO:0000256" key="1">
    <source>
        <dbReference type="ARBA" id="ARBA00004275"/>
    </source>
</evidence>
<evidence type="ECO:0000256" key="5">
    <source>
        <dbReference type="ARBA" id="ARBA00023140"/>
    </source>
</evidence>